<name>A0A3M3AS78_PSEYM</name>
<protein>
    <submittedName>
        <fullName evidence="2">CHASE domain/PAS domain protein</fullName>
    </submittedName>
</protein>
<sequence length="89" mass="10324">MLSFINGQLSAWPVAVLVFLVGAALTVMLALADNELYQRQLRQRFDMLAAERFSRLQERLDRQVTRLDTLGRFFVFSHQVEQSEFNGFV</sequence>
<keyword evidence="1" id="KW-1133">Transmembrane helix</keyword>
<dbReference type="AlphaFoldDB" id="A0A3M3AS78"/>
<dbReference type="EMBL" id="RBNL01000344">
    <property type="protein sequence ID" value="RMM03338.1"/>
    <property type="molecule type" value="Genomic_DNA"/>
</dbReference>
<evidence type="ECO:0000313" key="2">
    <source>
        <dbReference type="EMBL" id="RMM03338.1"/>
    </source>
</evidence>
<reference evidence="2 3" key="1">
    <citation type="submission" date="2018-08" db="EMBL/GenBank/DDBJ databases">
        <title>Recombination of ecologically and evolutionarily significant loci maintains genetic cohesion in the Pseudomonas syringae species complex.</title>
        <authorList>
            <person name="Dillon M."/>
            <person name="Thakur S."/>
            <person name="Almeida R.N.D."/>
            <person name="Weir B.S."/>
            <person name="Guttman D.S."/>
        </authorList>
    </citation>
    <scope>NUCLEOTIDE SEQUENCE [LARGE SCALE GENOMIC DNA]</scope>
    <source>
        <strain evidence="2 3">88_10</strain>
    </source>
</reference>
<dbReference type="Proteomes" id="UP000282378">
    <property type="component" value="Unassembled WGS sequence"/>
</dbReference>
<organism evidence="2 3">
    <name type="scientific">Pseudomonas syringae pv. maculicola</name>
    <dbReference type="NCBI Taxonomy" id="59511"/>
    <lineage>
        <taxon>Bacteria</taxon>
        <taxon>Pseudomonadati</taxon>
        <taxon>Pseudomonadota</taxon>
        <taxon>Gammaproteobacteria</taxon>
        <taxon>Pseudomonadales</taxon>
        <taxon>Pseudomonadaceae</taxon>
        <taxon>Pseudomonas</taxon>
    </lineage>
</organism>
<evidence type="ECO:0000256" key="1">
    <source>
        <dbReference type="SAM" id="Phobius"/>
    </source>
</evidence>
<comment type="caution">
    <text evidence="2">The sequence shown here is derived from an EMBL/GenBank/DDBJ whole genome shotgun (WGS) entry which is preliminary data.</text>
</comment>
<keyword evidence="1" id="KW-0472">Membrane</keyword>
<evidence type="ECO:0000313" key="3">
    <source>
        <dbReference type="Proteomes" id="UP000282378"/>
    </source>
</evidence>
<accession>A0A3M3AS78</accession>
<feature type="non-terminal residue" evidence="2">
    <location>
        <position position="89"/>
    </location>
</feature>
<keyword evidence="1" id="KW-0812">Transmembrane</keyword>
<proteinExistence type="predicted"/>
<gene>
    <name evidence="2" type="ORF">APX70_08309</name>
</gene>
<feature type="transmembrane region" description="Helical" evidence="1">
    <location>
        <begin position="12"/>
        <end position="32"/>
    </location>
</feature>